<dbReference type="EMBL" id="GFTR01002669">
    <property type="protein sequence ID" value="JAW13757.1"/>
    <property type="molecule type" value="Transcribed_RNA"/>
</dbReference>
<feature type="transmembrane region" description="Helical" evidence="1">
    <location>
        <begin position="109"/>
        <end position="129"/>
    </location>
</feature>
<keyword evidence="1" id="KW-1133">Transmembrane helix</keyword>
<accession>A0A224XMN7</accession>
<keyword evidence="1" id="KW-0472">Membrane</keyword>
<evidence type="ECO:0000256" key="1">
    <source>
        <dbReference type="SAM" id="Phobius"/>
    </source>
</evidence>
<proteinExistence type="predicted"/>
<feature type="transmembrane region" description="Helical" evidence="1">
    <location>
        <begin position="64"/>
        <end position="88"/>
    </location>
</feature>
<evidence type="ECO:0000313" key="2">
    <source>
        <dbReference type="EMBL" id="JAW13757.1"/>
    </source>
</evidence>
<reference evidence="2" key="1">
    <citation type="journal article" date="2018" name="PLoS Negl. Trop. Dis.">
        <title>An insight into the salivary gland and fat body transcriptome of Panstrongylus lignarius (Hemiptera: Heteroptera), the main vector of Chagas disease in Peru.</title>
        <authorList>
            <person name="Nevoa J.C."/>
            <person name="Mendes M.T."/>
            <person name="da Silva M.V."/>
            <person name="Soares S.C."/>
            <person name="Oliveira C.J.F."/>
            <person name="Ribeiro J.M.C."/>
        </authorList>
    </citation>
    <scope>NUCLEOTIDE SEQUENCE</scope>
</reference>
<name>A0A224XMN7_9HEMI</name>
<sequence length="159" mass="17527">MPAPLRALVFVAFGSSPSDCRNSLKSGSLASTGWTAVLCRYRSKDALLRSMNSQDDLCSFWPDILIFVMPITLFSGAGGIIRPVLKYLSFNLSCNPRKSENRRCTENVFFLNDGKLVLVSTLYTIYALIPSPTLVPSPTLISRYFSSPSPFSSCKRING</sequence>
<dbReference type="AlphaFoldDB" id="A0A224XMN7"/>
<organism evidence="2">
    <name type="scientific">Panstrongylus lignarius</name>
    <dbReference type="NCBI Taxonomy" id="156445"/>
    <lineage>
        <taxon>Eukaryota</taxon>
        <taxon>Metazoa</taxon>
        <taxon>Ecdysozoa</taxon>
        <taxon>Arthropoda</taxon>
        <taxon>Hexapoda</taxon>
        <taxon>Insecta</taxon>
        <taxon>Pterygota</taxon>
        <taxon>Neoptera</taxon>
        <taxon>Paraneoptera</taxon>
        <taxon>Hemiptera</taxon>
        <taxon>Heteroptera</taxon>
        <taxon>Panheteroptera</taxon>
        <taxon>Cimicomorpha</taxon>
        <taxon>Reduviidae</taxon>
        <taxon>Triatominae</taxon>
        <taxon>Panstrongylus</taxon>
    </lineage>
</organism>
<keyword evidence="1" id="KW-0812">Transmembrane</keyword>
<protein>
    <submittedName>
        <fullName evidence="2">Uncharacterized protein</fullName>
    </submittedName>
</protein>